<evidence type="ECO:0000313" key="10">
    <source>
        <dbReference type="Proteomes" id="UP001159100"/>
    </source>
</evidence>
<dbReference type="SUPFAM" id="SSF52980">
    <property type="entry name" value="Restriction endonuclease-like"/>
    <property type="match status" value="1"/>
</dbReference>
<keyword evidence="3" id="KW-0378">Hydrolase</keyword>
<comment type="caution">
    <text evidence="9">The sequence shown here is derived from an EMBL/GenBank/DDBJ whole genome shotgun (WGS) entry which is preliminary data.</text>
</comment>
<dbReference type="CDD" id="cd18808">
    <property type="entry name" value="SF1_C_Upf1"/>
    <property type="match status" value="1"/>
</dbReference>
<dbReference type="EMBL" id="JARBWL010000001">
    <property type="protein sequence ID" value="MDI2590171.1"/>
    <property type="molecule type" value="Genomic_DNA"/>
</dbReference>
<keyword evidence="4" id="KW-0347">Helicase</keyword>
<feature type="domain" description="DNA2/NAM7 helicase-like C-terminal" evidence="7">
    <location>
        <begin position="1155"/>
        <end position="1336"/>
    </location>
</feature>
<feature type="domain" description="DNA2/NAM7 helicase helicase" evidence="6">
    <location>
        <begin position="383"/>
        <end position="452"/>
    </location>
</feature>
<dbReference type="InterPro" id="IPR049468">
    <property type="entry name" value="Restrct_endonuc-II-like_dom"/>
</dbReference>
<evidence type="ECO:0000256" key="1">
    <source>
        <dbReference type="ARBA" id="ARBA00007913"/>
    </source>
</evidence>
<dbReference type="SUPFAM" id="SSF52540">
    <property type="entry name" value="P-loop containing nucleoside triphosphate hydrolases"/>
    <property type="match status" value="1"/>
</dbReference>
<reference evidence="9 10" key="1">
    <citation type="submission" date="2023-02" db="EMBL/GenBank/DDBJ databases">
        <title>Pseudomonas chrutzelriedensis sp. nov., a potently antifungal strain isolated from moss.</title>
        <authorList>
            <person name="Schnyder A."/>
            <person name="Kalawong R."/>
            <person name="Eberl L."/>
            <person name="Agnoli K."/>
        </authorList>
    </citation>
    <scope>NUCLEOTIDE SEQUENCE [LARGE SCALE GENOMIC DNA]</scope>
    <source>
        <strain evidence="9 10">681</strain>
    </source>
</reference>
<dbReference type="Gene3D" id="3.40.50.300">
    <property type="entry name" value="P-loop containing nucleotide triphosphate hydrolases"/>
    <property type="match status" value="3"/>
</dbReference>
<dbReference type="InterPro" id="IPR050534">
    <property type="entry name" value="Coronavir_polyprotein_1ab"/>
</dbReference>
<evidence type="ECO:0000256" key="3">
    <source>
        <dbReference type="ARBA" id="ARBA00022801"/>
    </source>
</evidence>
<sequence>MQRTPNELLSRLFEYAEESLKELDPSRYQLSSSVNDVYPPTGLLGLPGLHFDLQFPGDNVWLQIERLEESRAPAPVDGGYSSVIKASDNPTKPPLLSEQVLLQLIREQQDKDPDGEIAAVESEVRAQASAAFTAYLVLWHEWAELEKPRRKTISLYGDMFALMQQMETGKSARELVWGVGVSAWTLTINDAQQGFNYPLLTQALDISLNEESMAVEVRPRATEPMIEFDALINANIPGASECERAIRDHLGRHVDSPLNPFLPSTFADVLKLSARSLDSKGKYLEVMGDGAQGFPEPGDTLQISDAWVLFARPKPSNWLINDLRKIREKLKDCLELPAGPLALVTPASNIAIDYQHVNFRGLSSRSMDGSRAEPKELYFPLPYNDEQVTIVQRLEHAPGVAVQGPPGTGKTHTIANIICHYLATGKRVLVTSRGEQALKVLQSKIPAEVRPLTVALLTSDREGIRQFQGSIEAIQHQVSQINPSLARSEIDRLHQSIDLAHTELVRLDRRVNEIALSQLSEIKVGDAKYRAEELAELLMKGGDQYAWFDDELSLSPEHSLPFDDEFGRSLRQARRDLGRDLVYINSSLPEVEQLPAAAEIGKLHGSLCQLKSLEYALGQGDLIPLKSDSEAVVAAAKKLDFELGQCEEKLVALHNDGDCEILWSQELRLKAASGRYDSEISVLVGMLPAAQALMRRRKVMLENFVEFPEEALDCDKTSEAVDRATETGKPFGLMSFGASQAKTHVSNVRINGSAPKSAEQWKTVQDYLKLYADVRSFTARWNPLAETLGIPRLQAGMAHLRQLEITVSTVQAALELTSRYAEKVQPLCEEVFADAPDNMHRLTIVEIRRLRDHLTQNLARLDLSMAGASLAILQAKVAGDGPIACQLRTFVLECLGSPDQDTHRVVCQYVDLLTELQRIRELGALLNYVREGAHRVMTAGAENLAGRLLTVPVENGAEDLAFPSSWKEAWQHAQIRSHLQSIEARHELVELNGKRVKLEAGLARMYREVVSRAAWLSTKANASPMVLQALAGYSTAIRKIGQGTGPNAERYRRDAQQCMQDAAGAVPCWIMSHAKISESMPAEIGAFDLVIVDEASQSDLWALPAIVRAKKVLVVGDDKQVSPDGGFKSGKRIGELRNRFLNDQPYGADMTPDKSLYDLASRVFAGHMVMLREHFRCVPPIISYSNQFYGGAIQPLRIPRPSERLDPPLVDIYVKDGVRNKKGCNKLEAEAIAEEIQALIKDDKYTGRSIGVVTLLGGMEQAKFIDSLVRERCPAVELHAREFACGDASTFQGSERDIIFISMVADPENCHPLSGIAAEQRFNVAASRARDRMYLIRSVTLDHLSLKDVRRTLLEYFSKPLTEQEVDQDGLIKLCESGFEQQVFSRLVERGYRVIPQVKSGAFRLDMVVEGANDNRLAIECDGDAFHGPDRWEADMNRQRILERAGWTFWRCFASSWSMHKEEIFGELLQRLAELGIEPTHALDKLPAVVELREWSSAVSTSMDEDDEDIGELIVPPATGEEQQVLAGLGVDIS</sequence>
<evidence type="ECO:0000256" key="5">
    <source>
        <dbReference type="ARBA" id="ARBA00022840"/>
    </source>
</evidence>
<dbReference type="Gene3D" id="3.40.960.10">
    <property type="entry name" value="VSR Endonuclease"/>
    <property type="match status" value="1"/>
</dbReference>
<dbReference type="Pfam" id="PF13087">
    <property type="entry name" value="AAA_12"/>
    <property type="match status" value="1"/>
</dbReference>
<feature type="domain" description="Restriction endonuclease type II-like" evidence="8">
    <location>
        <begin position="1379"/>
        <end position="1472"/>
    </location>
</feature>
<evidence type="ECO:0000256" key="2">
    <source>
        <dbReference type="ARBA" id="ARBA00022741"/>
    </source>
</evidence>
<dbReference type="InterPro" id="IPR027417">
    <property type="entry name" value="P-loop_NTPase"/>
</dbReference>
<keyword evidence="2" id="KW-0547">Nucleotide-binding</keyword>
<evidence type="ECO:0000259" key="7">
    <source>
        <dbReference type="Pfam" id="PF13087"/>
    </source>
</evidence>
<keyword evidence="10" id="KW-1185">Reference proteome</keyword>
<dbReference type="InterPro" id="IPR047187">
    <property type="entry name" value="SF1_C_Upf1"/>
</dbReference>
<keyword evidence="5" id="KW-0067">ATP-binding</keyword>
<evidence type="ECO:0000259" key="8">
    <source>
        <dbReference type="Pfam" id="PF18741"/>
    </source>
</evidence>
<dbReference type="Pfam" id="PF18741">
    <property type="entry name" value="MTES_1575"/>
    <property type="match status" value="1"/>
</dbReference>
<dbReference type="Pfam" id="PF13086">
    <property type="entry name" value="AAA_11"/>
    <property type="match status" value="1"/>
</dbReference>
<dbReference type="PANTHER" id="PTHR43788:SF8">
    <property type="entry name" value="DNA-BINDING PROTEIN SMUBP-2"/>
    <property type="match status" value="1"/>
</dbReference>
<dbReference type="InterPro" id="IPR011335">
    <property type="entry name" value="Restrct_endonuc-II-like"/>
</dbReference>
<organism evidence="9 10">
    <name type="scientific">Pseudomonas fungipugnans</name>
    <dbReference type="NCBI Taxonomy" id="3024217"/>
    <lineage>
        <taxon>Bacteria</taxon>
        <taxon>Pseudomonadati</taxon>
        <taxon>Pseudomonadota</taxon>
        <taxon>Gammaproteobacteria</taxon>
        <taxon>Pseudomonadales</taxon>
        <taxon>Pseudomonadaceae</taxon>
        <taxon>Pseudomonas</taxon>
    </lineage>
</organism>
<evidence type="ECO:0000256" key="4">
    <source>
        <dbReference type="ARBA" id="ARBA00022806"/>
    </source>
</evidence>
<comment type="similarity">
    <text evidence="1">Belongs to the DNA2/NAM7 helicase family.</text>
</comment>
<evidence type="ECO:0000259" key="6">
    <source>
        <dbReference type="Pfam" id="PF13086"/>
    </source>
</evidence>
<gene>
    <name evidence="9" type="ORF">POF45_01835</name>
</gene>
<dbReference type="RefSeq" id="WP_282314886.1">
    <property type="nucleotide sequence ID" value="NZ_JARBWL010000001.1"/>
</dbReference>
<dbReference type="InterPro" id="IPR041679">
    <property type="entry name" value="DNA2/NAM7-like_C"/>
</dbReference>
<protein>
    <submittedName>
        <fullName evidence="9">AAA domain-containing protein</fullName>
    </submittedName>
</protein>
<proteinExistence type="inferred from homology"/>
<name>A0ABT6QH04_9PSED</name>
<evidence type="ECO:0000313" key="9">
    <source>
        <dbReference type="EMBL" id="MDI2590171.1"/>
    </source>
</evidence>
<dbReference type="Proteomes" id="UP001159100">
    <property type="component" value="Unassembled WGS sequence"/>
</dbReference>
<dbReference type="PANTHER" id="PTHR43788">
    <property type="entry name" value="DNA2/NAM7 HELICASE FAMILY MEMBER"/>
    <property type="match status" value="1"/>
</dbReference>
<accession>A0ABT6QH04</accession>
<dbReference type="InterPro" id="IPR041677">
    <property type="entry name" value="DNA2/NAM7_AAA_11"/>
</dbReference>